<dbReference type="SUPFAM" id="SSF50978">
    <property type="entry name" value="WD40 repeat-like"/>
    <property type="match status" value="1"/>
</dbReference>
<dbReference type="EMBL" id="JH971388">
    <property type="protein sequence ID" value="EKM81080.1"/>
    <property type="molecule type" value="Genomic_DNA"/>
</dbReference>
<keyword evidence="4" id="KW-1185">Reference proteome</keyword>
<evidence type="ECO:0000256" key="1">
    <source>
        <dbReference type="SAM" id="MobiDB-lite"/>
    </source>
</evidence>
<dbReference type="InterPro" id="IPR036322">
    <property type="entry name" value="WD40_repeat_dom_sf"/>
</dbReference>
<dbReference type="Proteomes" id="UP000008493">
    <property type="component" value="Unassembled WGS sequence"/>
</dbReference>
<dbReference type="Pfam" id="PF25499">
    <property type="entry name" value="Beta-prop_pof12"/>
    <property type="match status" value="1"/>
</dbReference>
<proteinExistence type="predicted"/>
<dbReference type="Gene3D" id="1.20.1280.50">
    <property type="match status" value="1"/>
</dbReference>
<feature type="domain" description="F-box" evidence="2">
    <location>
        <begin position="29"/>
        <end position="75"/>
    </location>
</feature>
<dbReference type="GeneID" id="18830989"/>
<dbReference type="Gene3D" id="2.130.10.10">
    <property type="entry name" value="YVTN repeat-like/Quinoprotein amine dehydrogenase"/>
    <property type="match status" value="1"/>
</dbReference>
<evidence type="ECO:0000313" key="4">
    <source>
        <dbReference type="Proteomes" id="UP000008493"/>
    </source>
</evidence>
<dbReference type="STRING" id="597362.K5Y047"/>
<dbReference type="Pfam" id="PF12937">
    <property type="entry name" value="F-box-like"/>
    <property type="match status" value="1"/>
</dbReference>
<dbReference type="SUPFAM" id="SSF81383">
    <property type="entry name" value="F-box domain"/>
    <property type="match status" value="1"/>
</dbReference>
<dbReference type="OMA" id="VYPSHWS"/>
<dbReference type="InParanoid" id="K5Y047"/>
<feature type="region of interest" description="Disordered" evidence="1">
    <location>
        <begin position="1"/>
        <end position="28"/>
    </location>
</feature>
<organism evidence="3 4">
    <name type="scientific">Agaricus bisporus var. burnettii (strain JB137-S8 / ATCC MYA-4627 / FGSC 10392)</name>
    <name type="common">White button mushroom</name>
    <dbReference type="NCBI Taxonomy" id="597362"/>
    <lineage>
        <taxon>Eukaryota</taxon>
        <taxon>Fungi</taxon>
        <taxon>Dikarya</taxon>
        <taxon>Basidiomycota</taxon>
        <taxon>Agaricomycotina</taxon>
        <taxon>Agaricomycetes</taxon>
        <taxon>Agaricomycetidae</taxon>
        <taxon>Agaricales</taxon>
        <taxon>Agaricineae</taxon>
        <taxon>Agaricaceae</taxon>
        <taxon>Agaricus</taxon>
    </lineage>
</organism>
<dbReference type="AlphaFoldDB" id="K5Y047"/>
<dbReference type="SMART" id="SM00256">
    <property type="entry name" value="FBOX"/>
    <property type="match status" value="1"/>
</dbReference>
<dbReference type="HOGENOM" id="CLU_020801_1_0_1"/>
<dbReference type="InterPro" id="IPR001810">
    <property type="entry name" value="F-box_dom"/>
</dbReference>
<dbReference type="InterPro" id="IPR036047">
    <property type="entry name" value="F-box-like_dom_sf"/>
</dbReference>
<sequence>MSKRHLSPHELPTSKRLHTTHTNPSHRSSSLVESLYDELILSIFSFLSWDDLCVVQLINRNWARLALDNELWRRQYFLAYGKTRLRGSRGPVGRSDGKEIKPLPARARSQDSSYKDWKWMFRISSNWRKGRCLVEEPLGRSIESSPQTGDHDTCGSHLLLTGALTILSSTRPSYEPRIYITGPTQSCSLVCKPKENVCSKVTTMAVDQHPVATGHCKVIAFLSTGEFVHHEFQHDPVLIPFESFRYTPTRENRSYPVIQAAYHYPLLVTLAQNFTISLFDLESETVKLTQTLSSFTSYPPVSLILSMPSSTIYKLVLTYAIPVYPRHWTVGATELLISGSKMIASPSLPEGDSSKLLWVSQNLTALSTRTTRAIDVPFGWIDERKLRAMREQWNRKVTRVADIRTDGKWVILASGDQLPGLEDSSASPMLPSGPSCPSPSSDSDSRDILNNNLFTPSSLHSPTSLQVYRLIFPPHTSISSPLPRLSFVRTLHGQTGPIVALALSDGRCVSLSLNGSVWVWDLETATSAEVAAANCNATGDLAFGPDALPLRRSVSFDERRLVIAQGDSVVVRRFDV</sequence>
<accession>K5Y047</accession>
<gene>
    <name evidence="3" type="ORF">AGABI1DRAFT_71853</name>
</gene>
<dbReference type="KEGG" id="abp:AGABI1DRAFT71853"/>
<dbReference type="PROSITE" id="PS50181">
    <property type="entry name" value="FBOX"/>
    <property type="match status" value="1"/>
</dbReference>
<reference evidence="4" key="1">
    <citation type="journal article" date="2012" name="Proc. Natl. Acad. Sci. U.S.A.">
        <title>Genome sequence of the button mushroom Agaricus bisporus reveals mechanisms governing adaptation to a humic-rich ecological niche.</title>
        <authorList>
            <person name="Morin E."/>
            <person name="Kohler A."/>
            <person name="Baker A.R."/>
            <person name="Foulongne-Oriol M."/>
            <person name="Lombard V."/>
            <person name="Nagy L.G."/>
            <person name="Ohm R.A."/>
            <person name="Patyshakuliyeva A."/>
            <person name="Brun A."/>
            <person name="Aerts A.L."/>
            <person name="Bailey A.M."/>
            <person name="Billette C."/>
            <person name="Coutinho P.M."/>
            <person name="Deakin G."/>
            <person name="Doddapaneni H."/>
            <person name="Floudas D."/>
            <person name="Grimwood J."/>
            <person name="Hilden K."/>
            <person name="Kuees U."/>
            <person name="LaButti K.M."/>
            <person name="Lapidus A."/>
            <person name="Lindquist E.A."/>
            <person name="Lucas S.M."/>
            <person name="Murat C."/>
            <person name="Riley R.W."/>
            <person name="Salamov A.A."/>
            <person name="Schmutz J."/>
            <person name="Subramanian V."/>
            <person name="Woesten H.A.B."/>
            <person name="Xu J."/>
            <person name="Eastwood D.C."/>
            <person name="Foster G.D."/>
            <person name="Sonnenberg A.S."/>
            <person name="Cullen D."/>
            <person name="de Vries R.P."/>
            <person name="Lundell T."/>
            <person name="Hibbett D.S."/>
            <person name="Henrissat B."/>
            <person name="Burton K.S."/>
            <person name="Kerrigan R.W."/>
            <person name="Challen M.P."/>
            <person name="Grigoriev I.V."/>
            <person name="Martin F."/>
        </authorList>
    </citation>
    <scope>NUCLEOTIDE SEQUENCE [LARGE SCALE GENOMIC DNA]</scope>
    <source>
        <strain evidence="4">JB137-S8 / ATCC MYA-4627 / FGSC 10392</strain>
    </source>
</reference>
<name>K5Y047_AGABU</name>
<dbReference type="OrthoDB" id="3219396at2759"/>
<dbReference type="InterPro" id="IPR015943">
    <property type="entry name" value="WD40/YVTN_repeat-like_dom_sf"/>
</dbReference>
<dbReference type="eggNOG" id="ENOG502S6RE">
    <property type="taxonomic scope" value="Eukaryota"/>
</dbReference>
<feature type="region of interest" description="Disordered" evidence="1">
    <location>
        <begin position="422"/>
        <end position="447"/>
    </location>
</feature>
<dbReference type="PANTHER" id="PTHR46731">
    <property type="entry name" value="F-BOX ONLY PROTEIN 15"/>
    <property type="match status" value="1"/>
</dbReference>
<dbReference type="GO" id="GO:0019005">
    <property type="term" value="C:SCF ubiquitin ligase complex"/>
    <property type="evidence" value="ECO:0007669"/>
    <property type="project" value="TreeGrafter"/>
</dbReference>
<dbReference type="RefSeq" id="XP_007328181.1">
    <property type="nucleotide sequence ID" value="XM_007328119.1"/>
</dbReference>
<evidence type="ECO:0000259" key="2">
    <source>
        <dbReference type="PROSITE" id="PS50181"/>
    </source>
</evidence>
<protein>
    <recommendedName>
        <fullName evidence="2">F-box domain-containing protein</fullName>
    </recommendedName>
</protein>
<evidence type="ECO:0000313" key="3">
    <source>
        <dbReference type="EMBL" id="EKM81080.1"/>
    </source>
</evidence>
<feature type="compositionally biased region" description="Low complexity" evidence="1">
    <location>
        <begin position="427"/>
        <end position="442"/>
    </location>
</feature>
<dbReference type="PANTHER" id="PTHR46731:SF1">
    <property type="entry name" value="F-BOX ONLY PROTEIN 15"/>
    <property type="match status" value="1"/>
</dbReference>